<reference evidence="6" key="2">
    <citation type="submission" date="2025-08" db="UniProtKB">
        <authorList>
            <consortium name="RefSeq"/>
        </authorList>
    </citation>
    <scope>IDENTIFICATION</scope>
    <source>
        <tissue evidence="6">Leaf</tissue>
    </source>
</reference>
<dbReference type="Gene3D" id="3.30.420.10">
    <property type="entry name" value="Ribonuclease H-like superfamily/Ribonuclease H"/>
    <property type="match status" value="1"/>
</dbReference>
<evidence type="ECO:0000259" key="4">
    <source>
        <dbReference type="PROSITE" id="PS50994"/>
    </source>
</evidence>
<dbReference type="InterPro" id="IPR039537">
    <property type="entry name" value="Retrotran_Ty1/copia-like"/>
</dbReference>
<dbReference type="InterPro" id="IPR012337">
    <property type="entry name" value="RNaseH-like_sf"/>
</dbReference>
<accession>A0ABM0WFQ3</accession>
<dbReference type="PROSITE" id="PS50158">
    <property type="entry name" value="ZF_CCHC"/>
    <property type="match status" value="1"/>
</dbReference>
<dbReference type="RefSeq" id="XP_010470454.1">
    <property type="nucleotide sequence ID" value="XM_010472152.1"/>
</dbReference>
<sequence>MSNSEESSVTKSAAAAMSQSVSVVVSPYTLASSDNPGSMISAVEWATEMLNALQAKRKTRFINGTIPKPVSSDPDFENWQTVNSMIVGWIQTSIEPKVKSTVTFISDAHQLWVDLKERFSVGNKVRIHQIKAQLASCRQDGQTVLDYYGRLCTLWEEYGIYKLIKACTCGLCVRGVEPAKKREEEKVHQFVLGLDESRFGGICTNIISMDPLPSLGEVYSRIIREERRLSTVRTSCSHCGRVGHEKKDCWQIVGFPEWWSERNNNGRGSRGRGRGDRDTGASHHMTGNMSLLLDIVPIPSCSVRFADGSKTNATSMGVLPLLDTVKLTNVLYVPDLTCTLLSDRFSRTRIGTGEERDGVYYLTDVATAKIHTVKVSSDQALWHKRLGHPSYSVFSFLPMFLIHLRVLVLTLVMFVFGQNKQEKLFQKFGKSVKMIRSDNSTEFMCLSAYFREQGIIHQTSCVGTPQQNGHVERKHRHILNVSRALLFQAHLPIKFWGEAVLTSAYLINRTPSSVLGGRTPYEVLHGCKPVYDQLRVFGSACYTHRMSRDKDKFGERSRRCMFVGYPFGKKGWKVYDLERNEFIISRDMVFNEDVFPYDQASSSSPVVVSPATSHDDDWALSSSPLVRGSSDVNNVDSFVHAAQDSADQDSVVASPPALSPVTTLVPTTVVPTLVPPANHDGLVDSSSPHT</sequence>
<dbReference type="InterPro" id="IPR001584">
    <property type="entry name" value="Integrase_cat-core"/>
</dbReference>
<feature type="domain" description="CCHC-type" evidence="3">
    <location>
        <begin position="236"/>
        <end position="249"/>
    </location>
</feature>
<evidence type="ECO:0000313" key="5">
    <source>
        <dbReference type="Proteomes" id="UP000694864"/>
    </source>
</evidence>
<feature type="domain" description="Integrase catalytic" evidence="4">
    <location>
        <begin position="423"/>
        <end position="528"/>
    </location>
</feature>
<evidence type="ECO:0000259" key="3">
    <source>
        <dbReference type="PROSITE" id="PS50158"/>
    </source>
</evidence>
<keyword evidence="1" id="KW-0645">Protease</keyword>
<keyword evidence="2" id="KW-0479">Metal-binding</keyword>
<evidence type="ECO:0000313" key="6">
    <source>
        <dbReference type="RefSeq" id="XP_010470454.1"/>
    </source>
</evidence>
<dbReference type="Proteomes" id="UP000694864">
    <property type="component" value="Chromosome 2"/>
</dbReference>
<dbReference type="SUPFAM" id="SSF53098">
    <property type="entry name" value="Ribonuclease H-like"/>
    <property type="match status" value="1"/>
</dbReference>
<evidence type="ECO:0000256" key="2">
    <source>
        <dbReference type="PROSITE-ProRule" id="PRU00047"/>
    </source>
</evidence>
<keyword evidence="2" id="KW-0862">Zinc</keyword>
<dbReference type="InterPro" id="IPR054722">
    <property type="entry name" value="PolX-like_BBD"/>
</dbReference>
<dbReference type="PROSITE" id="PS50994">
    <property type="entry name" value="INTEGRASE"/>
    <property type="match status" value="1"/>
</dbReference>
<keyword evidence="5" id="KW-1185">Reference proteome</keyword>
<dbReference type="Pfam" id="PF14244">
    <property type="entry name" value="Retrotran_gag_3"/>
    <property type="match status" value="1"/>
</dbReference>
<gene>
    <name evidence="6" type="primary">LOC104750360</name>
</gene>
<proteinExistence type="predicted"/>
<dbReference type="Pfam" id="PF22936">
    <property type="entry name" value="Pol_BBD"/>
    <property type="match status" value="1"/>
</dbReference>
<organism evidence="5 6">
    <name type="scientific">Camelina sativa</name>
    <name type="common">False flax</name>
    <name type="synonym">Myagrum sativum</name>
    <dbReference type="NCBI Taxonomy" id="90675"/>
    <lineage>
        <taxon>Eukaryota</taxon>
        <taxon>Viridiplantae</taxon>
        <taxon>Streptophyta</taxon>
        <taxon>Embryophyta</taxon>
        <taxon>Tracheophyta</taxon>
        <taxon>Spermatophyta</taxon>
        <taxon>Magnoliopsida</taxon>
        <taxon>eudicotyledons</taxon>
        <taxon>Gunneridae</taxon>
        <taxon>Pentapetalae</taxon>
        <taxon>rosids</taxon>
        <taxon>malvids</taxon>
        <taxon>Brassicales</taxon>
        <taxon>Brassicaceae</taxon>
        <taxon>Camelineae</taxon>
        <taxon>Camelina</taxon>
    </lineage>
</organism>
<name>A0ABM0WFQ3_CAMSA</name>
<dbReference type="InterPro" id="IPR001878">
    <property type="entry name" value="Znf_CCHC"/>
</dbReference>
<evidence type="ECO:0000256" key="1">
    <source>
        <dbReference type="ARBA" id="ARBA00022670"/>
    </source>
</evidence>
<reference evidence="5" key="1">
    <citation type="journal article" date="2014" name="Nat. Commun.">
        <title>The emerging biofuel crop Camelina sativa retains a highly undifferentiated hexaploid genome structure.</title>
        <authorList>
            <person name="Kagale S."/>
            <person name="Koh C."/>
            <person name="Nixon J."/>
            <person name="Bollina V."/>
            <person name="Clarke W.E."/>
            <person name="Tuteja R."/>
            <person name="Spillane C."/>
            <person name="Robinson S.J."/>
            <person name="Links M.G."/>
            <person name="Clarke C."/>
            <person name="Higgins E.E."/>
            <person name="Huebert T."/>
            <person name="Sharpe A.G."/>
            <person name="Parkin I.A."/>
        </authorList>
    </citation>
    <scope>NUCLEOTIDE SEQUENCE [LARGE SCALE GENOMIC DNA]</scope>
    <source>
        <strain evidence="5">cv. DH55</strain>
    </source>
</reference>
<keyword evidence="2" id="KW-0863">Zinc-finger</keyword>
<dbReference type="Pfam" id="PF25597">
    <property type="entry name" value="SH3_retrovirus"/>
    <property type="match status" value="1"/>
</dbReference>
<dbReference type="InterPro" id="IPR036397">
    <property type="entry name" value="RNaseH_sf"/>
</dbReference>
<dbReference type="PANTHER" id="PTHR42648:SF31">
    <property type="entry name" value="RNA-DIRECTED DNA POLYMERASE"/>
    <property type="match status" value="1"/>
</dbReference>
<dbReference type="PANTHER" id="PTHR42648">
    <property type="entry name" value="TRANSPOSASE, PUTATIVE-RELATED"/>
    <property type="match status" value="1"/>
</dbReference>
<protein>
    <submittedName>
        <fullName evidence="6">Uncharacterized protein LOC104750360</fullName>
    </submittedName>
</protein>
<dbReference type="GeneID" id="104750360"/>
<dbReference type="InterPro" id="IPR029472">
    <property type="entry name" value="Copia-like_N"/>
</dbReference>
<dbReference type="InterPro" id="IPR057670">
    <property type="entry name" value="SH3_retrovirus"/>
</dbReference>
<keyword evidence="1" id="KW-0378">Hydrolase</keyword>